<gene>
    <name evidence="2" type="ORF">IAR55_004562</name>
</gene>
<sequence>MLVSGIIWFGACIGNIVGPFFYLANQAPSYRLGIGSLLTCNCIEFLLFFAFRYAFIWENRKKRLAIERGDVADEDINATAFADLTDKENPHFVYVY</sequence>
<dbReference type="RefSeq" id="XP_066802074.1">
    <property type="nucleotide sequence ID" value="XM_066947660.1"/>
</dbReference>
<dbReference type="KEGG" id="kne:92181820"/>
<reference evidence="2 3" key="1">
    <citation type="journal article" date="2024" name="bioRxiv">
        <title>Comparative genomics of Cryptococcus and Kwoniella reveals pathogenesis evolution and contrasting karyotype dynamics via intercentromeric recombination or chromosome fusion.</title>
        <authorList>
            <person name="Coelho M.A."/>
            <person name="David-Palma M."/>
            <person name="Shea T."/>
            <person name="Bowers K."/>
            <person name="McGinley-Smith S."/>
            <person name="Mohammad A.W."/>
            <person name="Gnirke A."/>
            <person name="Yurkov A.M."/>
            <person name="Nowrousian M."/>
            <person name="Sun S."/>
            <person name="Cuomo C.A."/>
            <person name="Heitman J."/>
        </authorList>
    </citation>
    <scope>NUCLEOTIDE SEQUENCE [LARGE SCALE GENOMIC DNA]</scope>
    <source>
        <strain evidence="2 3">CBS 13917</strain>
    </source>
</reference>
<organism evidence="2 3">
    <name type="scientific">Kwoniella newhampshirensis</name>
    <dbReference type="NCBI Taxonomy" id="1651941"/>
    <lineage>
        <taxon>Eukaryota</taxon>
        <taxon>Fungi</taxon>
        <taxon>Dikarya</taxon>
        <taxon>Basidiomycota</taxon>
        <taxon>Agaricomycotina</taxon>
        <taxon>Tremellomycetes</taxon>
        <taxon>Tremellales</taxon>
        <taxon>Cryptococcaceae</taxon>
        <taxon>Kwoniella</taxon>
    </lineage>
</organism>
<dbReference type="Proteomes" id="UP001388673">
    <property type="component" value="Unassembled WGS sequence"/>
</dbReference>
<evidence type="ECO:0000313" key="3">
    <source>
        <dbReference type="Proteomes" id="UP001388673"/>
    </source>
</evidence>
<keyword evidence="1" id="KW-0812">Transmembrane</keyword>
<evidence type="ECO:0000313" key="2">
    <source>
        <dbReference type="EMBL" id="KAK8850643.1"/>
    </source>
</evidence>
<keyword evidence="1" id="KW-0472">Membrane</keyword>
<dbReference type="GeneID" id="92181820"/>
<evidence type="ECO:0000256" key="1">
    <source>
        <dbReference type="SAM" id="Phobius"/>
    </source>
</evidence>
<comment type="caution">
    <text evidence="2">The sequence shown here is derived from an EMBL/GenBank/DDBJ whole genome shotgun (WGS) entry which is preliminary data.</text>
</comment>
<proteinExistence type="predicted"/>
<keyword evidence="1" id="KW-1133">Transmembrane helix</keyword>
<dbReference type="EMBL" id="JBCAWK010000008">
    <property type="protein sequence ID" value="KAK8850643.1"/>
    <property type="molecule type" value="Genomic_DNA"/>
</dbReference>
<dbReference type="AlphaFoldDB" id="A0AAW0YL53"/>
<protein>
    <submittedName>
        <fullName evidence="2">Uncharacterized protein</fullName>
    </submittedName>
</protein>
<accession>A0AAW0YL53</accession>
<feature type="transmembrane region" description="Helical" evidence="1">
    <location>
        <begin position="30"/>
        <end position="55"/>
    </location>
</feature>
<name>A0AAW0YL53_9TREE</name>
<keyword evidence="3" id="KW-1185">Reference proteome</keyword>
<feature type="transmembrane region" description="Helical" evidence="1">
    <location>
        <begin position="7"/>
        <end position="24"/>
    </location>
</feature>